<feature type="active site" description="Nucleophile and sulfur donor" evidence="1">
    <location>
        <position position="172"/>
    </location>
</feature>
<proteinExistence type="predicted"/>
<dbReference type="InterPro" id="IPR014729">
    <property type="entry name" value="Rossmann-like_a/b/a_fold"/>
</dbReference>
<dbReference type="EMBL" id="FLUO01000001">
    <property type="protein sequence ID" value="SBW04654.1"/>
    <property type="molecule type" value="Genomic_DNA"/>
</dbReference>
<dbReference type="PIRSF" id="PIRSF006661">
    <property type="entry name" value="PP-lp_UCP006661"/>
    <property type="match status" value="1"/>
</dbReference>
<dbReference type="PANTHER" id="PTHR43169:SF2">
    <property type="entry name" value="NAD_GMP SYNTHASE DOMAIN-CONTAINING PROTEIN"/>
    <property type="match status" value="1"/>
</dbReference>
<organism evidence="2">
    <name type="scientific">uncultured Alphaproteobacteria bacterium</name>
    <dbReference type="NCBI Taxonomy" id="91750"/>
    <lineage>
        <taxon>Bacteria</taxon>
        <taxon>Pseudomonadati</taxon>
        <taxon>Pseudomonadota</taxon>
        <taxon>Alphaproteobacteria</taxon>
        <taxon>environmental samples</taxon>
    </lineage>
</organism>
<dbReference type="SUPFAM" id="SSF52402">
    <property type="entry name" value="Adenine nucleotide alpha hydrolases-like"/>
    <property type="match status" value="1"/>
</dbReference>
<evidence type="ECO:0008006" key="3">
    <source>
        <dbReference type="Google" id="ProtNLM"/>
    </source>
</evidence>
<dbReference type="PANTHER" id="PTHR43169">
    <property type="entry name" value="EXSB FAMILY PROTEIN"/>
    <property type="match status" value="1"/>
</dbReference>
<protein>
    <recommendedName>
        <fullName evidence="3">Adenine nucleotide alpha hydrolase</fullName>
    </recommendedName>
</protein>
<dbReference type="Gene3D" id="3.40.50.620">
    <property type="entry name" value="HUPs"/>
    <property type="match status" value="1"/>
</dbReference>
<name>A0A212JYW4_9PROT</name>
<dbReference type="AlphaFoldDB" id="A0A212JYW4"/>
<gene>
    <name evidence="2" type="ORF">KL86APRO_11881</name>
</gene>
<dbReference type="InterPro" id="IPR005232">
    <property type="entry name" value="LarE"/>
</dbReference>
<accession>A0A212JYW4</accession>
<evidence type="ECO:0000313" key="2">
    <source>
        <dbReference type="EMBL" id="SBW04654.1"/>
    </source>
</evidence>
<dbReference type="GO" id="GO:0016783">
    <property type="term" value="F:sulfurtransferase activity"/>
    <property type="evidence" value="ECO:0007669"/>
    <property type="project" value="InterPro"/>
</dbReference>
<evidence type="ECO:0000256" key="1">
    <source>
        <dbReference type="PIRSR" id="PIRSR006661-1"/>
    </source>
</evidence>
<sequence>MSHSELQARLVAALDRHDALAVAVSGGVDSMLLAYVAHRYSRTAMTAVHARSAAVPAEATARVEAHAERHGWALWLVDAGELADPDYRANPVNRCFFCKSNLYRRIAAATGKTIASGTNLDDLGDFRPGLEAARAHNVVHPFVEAGLTKADIYRLAAALGLDDLAALPAQPCLASRIETGIAVEPEVLGFVEAAERELAVALPDAGALRCRVTAAGVYVECERLPEAAARAALEARVAALCAAAGRRFAGVRPYRRGAAFLRAAE</sequence>
<dbReference type="InterPro" id="IPR052188">
    <property type="entry name" value="Ni-pincer_cofactor_biosynth"/>
</dbReference>
<reference evidence="2" key="1">
    <citation type="submission" date="2016-04" db="EMBL/GenBank/DDBJ databases">
        <authorList>
            <person name="Evans L.H."/>
            <person name="Alamgir A."/>
            <person name="Owens N."/>
            <person name="Weber N.D."/>
            <person name="Virtaneva K."/>
            <person name="Barbian K."/>
            <person name="Babar A."/>
            <person name="Rosenke K."/>
        </authorList>
    </citation>
    <scope>NUCLEOTIDE SEQUENCE</scope>
    <source>
        <strain evidence="2">86</strain>
    </source>
</reference>